<keyword evidence="3" id="KW-1185">Reference proteome</keyword>
<accession>A0A0C1IPU6</accession>
<reference evidence="2 3" key="1">
    <citation type="submission" date="2014-11" db="EMBL/GenBank/DDBJ databases">
        <title>Genome sequence of Flavihumibacter solisilvae 3-3.</title>
        <authorList>
            <person name="Zhou G."/>
            <person name="Li M."/>
            <person name="Wang G."/>
        </authorList>
    </citation>
    <scope>NUCLEOTIDE SEQUENCE [LARGE SCALE GENOMIC DNA]</scope>
    <source>
        <strain evidence="2 3">3-3</strain>
    </source>
</reference>
<protein>
    <submittedName>
        <fullName evidence="2">Uncharacterized protein</fullName>
    </submittedName>
</protein>
<name>A0A0C1IPU6_9BACT</name>
<dbReference type="Proteomes" id="UP000031408">
    <property type="component" value="Unassembled WGS sequence"/>
</dbReference>
<proteinExistence type="predicted"/>
<feature type="chain" id="PRO_5002147431" evidence="1">
    <location>
        <begin position="23"/>
        <end position="338"/>
    </location>
</feature>
<evidence type="ECO:0000256" key="1">
    <source>
        <dbReference type="SAM" id="SignalP"/>
    </source>
</evidence>
<gene>
    <name evidence="2" type="ORF">OI18_00380</name>
</gene>
<comment type="caution">
    <text evidence="2">The sequence shown here is derived from an EMBL/GenBank/DDBJ whole genome shotgun (WGS) entry which is preliminary data.</text>
</comment>
<feature type="signal peptide" evidence="1">
    <location>
        <begin position="1"/>
        <end position="22"/>
    </location>
</feature>
<dbReference type="EMBL" id="JSVC01000001">
    <property type="protein sequence ID" value="KIC96260.1"/>
    <property type="molecule type" value="Genomic_DNA"/>
</dbReference>
<sequence length="338" mass="37912">MNMHSILIVSVLALFLFLACSSAPESQSPVAIQEELDKLKQALLDRDFMTGVARAQEAAYYDALGQAVPSFISAEDSSQVILKSLRDERIAATLSSFYALECGISAMTRRKRGTTPLTILQQVEAWRIDTTSKLLLRCFADATWRTGQPFMSLKSIVKVQPNYEVQLRLVAKKMIADLEDVAGGSCQMQTKKIRHLMQDSTYMHKMAEYIDPAILKTETGIIERSKYEEKVATNLPGAFALECGITFLAKTKQQLPSALIRSINENTISEEDMMLMCRFANATWKSSQPFRGLNRIKGSTFIPFSQLSDEEVEKDRVQIRSAAGFFTQNVFSGTQKHY</sequence>
<dbReference type="AlphaFoldDB" id="A0A0C1IPU6"/>
<evidence type="ECO:0000313" key="2">
    <source>
        <dbReference type="EMBL" id="KIC96260.1"/>
    </source>
</evidence>
<organism evidence="2 3">
    <name type="scientific">Flavihumibacter solisilvae</name>
    <dbReference type="NCBI Taxonomy" id="1349421"/>
    <lineage>
        <taxon>Bacteria</taxon>
        <taxon>Pseudomonadati</taxon>
        <taxon>Bacteroidota</taxon>
        <taxon>Chitinophagia</taxon>
        <taxon>Chitinophagales</taxon>
        <taxon>Chitinophagaceae</taxon>
        <taxon>Flavihumibacter</taxon>
    </lineage>
</organism>
<keyword evidence="1" id="KW-0732">Signal</keyword>
<evidence type="ECO:0000313" key="3">
    <source>
        <dbReference type="Proteomes" id="UP000031408"/>
    </source>
</evidence>